<organism evidence="2 3">
    <name type="scientific">Neomesorhizobium albiziae</name>
    <dbReference type="NCBI Taxonomy" id="335020"/>
    <lineage>
        <taxon>Bacteria</taxon>
        <taxon>Pseudomonadati</taxon>
        <taxon>Pseudomonadota</taxon>
        <taxon>Alphaproteobacteria</taxon>
        <taxon>Hyphomicrobiales</taxon>
        <taxon>Phyllobacteriaceae</taxon>
        <taxon>Neomesorhizobium</taxon>
    </lineage>
</organism>
<proteinExistence type="predicted"/>
<evidence type="ECO:0000313" key="3">
    <source>
        <dbReference type="Proteomes" id="UP000323300"/>
    </source>
</evidence>
<dbReference type="AlphaFoldDB" id="A0A1I4E2K5"/>
<gene>
    <name evidence="2" type="ORF">SAMN04488498_12218</name>
</gene>
<evidence type="ECO:0000313" key="2">
    <source>
        <dbReference type="EMBL" id="SFL00005.1"/>
    </source>
</evidence>
<evidence type="ECO:0000256" key="1">
    <source>
        <dbReference type="SAM" id="SignalP"/>
    </source>
</evidence>
<reference evidence="2 3" key="1">
    <citation type="submission" date="2016-10" db="EMBL/GenBank/DDBJ databases">
        <authorList>
            <person name="Varghese N."/>
            <person name="Submissions S."/>
        </authorList>
    </citation>
    <scope>NUCLEOTIDE SEQUENCE [LARGE SCALE GENOMIC DNA]</scope>
    <source>
        <strain evidence="2 3">DSM 21822</strain>
    </source>
</reference>
<sequence>MQLTMLMQTFAAVGTVLATSAFAHAAIHSARYICGTSPCVAIGDGRAHNLIRDTSPARFPRRWPLPPSELSTE</sequence>
<evidence type="ECO:0008006" key="4">
    <source>
        <dbReference type="Google" id="ProtNLM"/>
    </source>
</evidence>
<accession>A0A1I4E2K5</accession>
<dbReference type="Proteomes" id="UP000323300">
    <property type="component" value="Unassembled WGS sequence"/>
</dbReference>
<protein>
    <recommendedName>
        <fullName evidence="4">Secreted protein</fullName>
    </recommendedName>
</protein>
<keyword evidence="3" id="KW-1185">Reference proteome</keyword>
<feature type="signal peptide" evidence="1">
    <location>
        <begin position="1"/>
        <end position="25"/>
    </location>
</feature>
<dbReference type="EMBL" id="FOSL01000022">
    <property type="protein sequence ID" value="SFL00005.1"/>
    <property type="molecule type" value="Genomic_DNA"/>
</dbReference>
<name>A0A1I4E2K5_9HYPH</name>
<feature type="chain" id="PRO_5009302683" description="Secreted protein" evidence="1">
    <location>
        <begin position="26"/>
        <end position="73"/>
    </location>
</feature>
<keyword evidence="1" id="KW-0732">Signal</keyword>